<keyword evidence="8" id="KW-1185">Reference proteome</keyword>
<evidence type="ECO:0000313" key="7">
    <source>
        <dbReference type="EMBL" id="GGE45031.1"/>
    </source>
</evidence>
<evidence type="ECO:0000256" key="1">
    <source>
        <dbReference type="ARBA" id="ARBA00004370"/>
    </source>
</evidence>
<evidence type="ECO:0000256" key="2">
    <source>
        <dbReference type="ARBA" id="ARBA00022692"/>
    </source>
</evidence>
<evidence type="ECO:0000256" key="4">
    <source>
        <dbReference type="ARBA" id="ARBA00023136"/>
    </source>
</evidence>
<gene>
    <name evidence="7" type="ORF">GCM10010832_26230</name>
</gene>
<keyword evidence="3" id="KW-0732">Signal</keyword>
<protein>
    <submittedName>
        <fullName evidence="7">Membrane protein</fullName>
    </submittedName>
</protein>
<dbReference type="EMBL" id="BMGM01000015">
    <property type="protein sequence ID" value="GGE45031.1"/>
    <property type="molecule type" value="Genomic_DNA"/>
</dbReference>
<name>A0ABQ1SNA7_9FLAO</name>
<comment type="caution">
    <text evidence="7">The sequence shown here is derived from an EMBL/GenBank/DDBJ whole genome shotgun (WGS) entry which is preliminary data.</text>
</comment>
<keyword evidence="4" id="KW-0472">Membrane</keyword>
<reference evidence="8" key="1">
    <citation type="journal article" date="2019" name="Int. J. Syst. Evol. Microbiol.">
        <title>The Global Catalogue of Microorganisms (GCM) 10K type strain sequencing project: providing services to taxonomists for standard genome sequencing and annotation.</title>
        <authorList>
            <consortium name="The Broad Institute Genomics Platform"/>
            <consortium name="The Broad Institute Genome Sequencing Center for Infectious Disease"/>
            <person name="Wu L."/>
            <person name="Ma J."/>
        </authorList>
    </citation>
    <scope>NUCLEOTIDE SEQUENCE [LARGE SCALE GENOMIC DNA]</scope>
    <source>
        <strain evidence="8">CGMCC 1.12931</strain>
    </source>
</reference>
<dbReference type="Gene3D" id="3.10.20.310">
    <property type="entry name" value="membrane protein fhac"/>
    <property type="match status" value="1"/>
</dbReference>
<evidence type="ECO:0000256" key="3">
    <source>
        <dbReference type="ARBA" id="ARBA00022729"/>
    </source>
</evidence>
<accession>A0ABQ1SNA7</accession>
<keyword evidence="5" id="KW-0998">Cell outer membrane</keyword>
<evidence type="ECO:0000313" key="8">
    <source>
        <dbReference type="Proteomes" id="UP000599179"/>
    </source>
</evidence>
<comment type="subcellular location">
    <subcellularLocation>
        <location evidence="1">Membrane</location>
    </subcellularLocation>
</comment>
<dbReference type="InterPro" id="IPR039910">
    <property type="entry name" value="D15-like"/>
</dbReference>
<dbReference type="Gene3D" id="2.40.160.50">
    <property type="entry name" value="membrane protein fhac: a member of the omp85/tpsb transporter family"/>
    <property type="match status" value="1"/>
</dbReference>
<feature type="domain" description="Bacterial surface antigen (D15)" evidence="6">
    <location>
        <begin position="360"/>
        <end position="729"/>
    </location>
</feature>
<dbReference type="Proteomes" id="UP000599179">
    <property type="component" value="Unassembled WGS sequence"/>
</dbReference>
<dbReference type="InterPro" id="IPR000184">
    <property type="entry name" value="Bac_surfAg_D15"/>
</dbReference>
<dbReference type="PANTHER" id="PTHR12815">
    <property type="entry name" value="SORTING AND ASSEMBLY MACHINERY SAMM50 PROTEIN FAMILY MEMBER"/>
    <property type="match status" value="1"/>
</dbReference>
<dbReference type="PANTHER" id="PTHR12815:SF47">
    <property type="entry name" value="TRANSLOCATION AND ASSEMBLY MODULE SUBUNIT TAMA"/>
    <property type="match status" value="1"/>
</dbReference>
<sequence>MPEDAFLYSEGKVVLESKNDIEDKKYVQERVDEVLFPEPNSKSLGLRPGLHFYYKAQREKPGFINKFLNKRIGEEPVYFSEVKIDNTIKVLENRLENLGHFNSKIRHEIEVDSSKRQKSITYFIKLNDAYKINSFQLDPEQKDSLPIFQDIKKSLSASEINKQKRFDLSLLKAERERIHSDLKERGYYNFNTNFLLFEIDTNQYDNKGFDLYLRLKNEVPDEALSVYKIKEVNVIPNVGLEISDKKKDTVRVGKINFLQDSVYFKPERLRPFILIEEGAKYQSSVSRSTSRRLSNINTYKFVNIEYEDVDSTDQDNIRWLNAKIALSPLNKRSLRFEVQGVTKSNNFTGPNLGITYINRNLFTSGEQLRINATAGYERQFLSGDQNGLSSLQLGLRSTLSFPRLLFPIDLSPSFKYSIPKTNIGVGVDLLDRTDLYTLSSFSTSFGYSWEGNKYVTHKINLINIEYLSLQNTSSDFEEILENNPFLRRSFEQQFIAGLNYSFTYNAISDQLTSSGMYFNFNFESAGNTLDLLSSKNETPNTFLGLAYAQYVKADFDFRYHYTLNDEGQKLVGRLFAGVGLPYGNSTSLPFVKQYFAGGPYSVRGFRIRSLGPGVYEPESGTTSFFDQAGDIRLEANLEYRFPIISFLHGALFTDAGNVWLMDENPSLPGGKFSSNFVDEFGVSSGLGLRIDVSGFVIRFDLASPLKRPAKSWNFEYDQPVFNFAIGYPF</sequence>
<evidence type="ECO:0000259" key="6">
    <source>
        <dbReference type="Pfam" id="PF01103"/>
    </source>
</evidence>
<dbReference type="Pfam" id="PF01103">
    <property type="entry name" value="Omp85"/>
    <property type="match status" value="1"/>
</dbReference>
<organism evidence="7 8">
    <name type="scientific">Psychroflexus planctonicus</name>
    <dbReference type="NCBI Taxonomy" id="1526575"/>
    <lineage>
        <taxon>Bacteria</taxon>
        <taxon>Pseudomonadati</taxon>
        <taxon>Bacteroidota</taxon>
        <taxon>Flavobacteriia</taxon>
        <taxon>Flavobacteriales</taxon>
        <taxon>Flavobacteriaceae</taxon>
        <taxon>Psychroflexus</taxon>
    </lineage>
</organism>
<evidence type="ECO:0000256" key="5">
    <source>
        <dbReference type="ARBA" id="ARBA00023237"/>
    </source>
</evidence>
<keyword evidence="2" id="KW-0812">Transmembrane</keyword>
<proteinExistence type="predicted"/>